<reference evidence="1 2" key="1">
    <citation type="submission" date="2019-01" db="EMBL/GenBank/DDBJ databases">
        <title>Lujinxingia litoralis gen. nov., sp. nov. and Lujinxingia sediminis gen. nov., sp. nov., new members in the order Bradymonadales, isolated from coastal sediment.</title>
        <authorList>
            <person name="Li C.-M."/>
        </authorList>
    </citation>
    <scope>NUCLEOTIDE SEQUENCE [LARGE SCALE GENOMIC DNA]</scope>
    <source>
        <strain evidence="1 2">SEH01</strain>
    </source>
</reference>
<gene>
    <name evidence="1" type="ORF">EA187_03690</name>
</gene>
<comment type="caution">
    <text evidence="1">The sequence shown here is derived from an EMBL/GenBank/DDBJ whole genome shotgun (WGS) entry which is preliminary data.</text>
</comment>
<name>A0ABY0CXB9_9DELT</name>
<dbReference type="RefSeq" id="WP_115602864.1">
    <property type="nucleotide sequence ID" value="NZ_SADD01000001.1"/>
</dbReference>
<proteinExistence type="predicted"/>
<evidence type="ECO:0000313" key="1">
    <source>
        <dbReference type="EMBL" id="RVU48543.1"/>
    </source>
</evidence>
<keyword evidence="2" id="KW-1185">Reference proteome</keyword>
<evidence type="ECO:0000313" key="2">
    <source>
        <dbReference type="Proteomes" id="UP000282926"/>
    </source>
</evidence>
<dbReference type="EMBL" id="SADD01000001">
    <property type="protein sequence ID" value="RVU48543.1"/>
    <property type="molecule type" value="Genomic_DNA"/>
</dbReference>
<accession>A0ABY0CXB9</accession>
<dbReference type="Proteomes" id="UP000282926">
    <property type="component" value="Unassembled WGS sequence"/>
</dbReference>
<protein>
    <submittedName>
        <fullName evidence="1">Uncharacterized protein</fullName>
    </submittedName>
</protein>
<sequence>MALSSEQRAFTLHLLRDLEFIDMLDGEELIARVNTLRAMFDDEDTESSGAQTTLEALETRLEMMLFQLCAAQRVEAMRGELRRTLQFLMDTVPEG</sequence>
<organism evidence="1 2">
    <name type="scientific">Lujinxingia sediminis</name>
    <dbReference type="NCBI Taxonomy" id="2480984"/>
    <lineage>
        <taxon>Bacteria</taxon>
        <taxon>Deltaproteobacteria</taxon>
        <taxon>Bradymonadales</taxon>
        <taxon>Lujinxingiaceae</taxon>
        <taxon>Lujinxingia</taxon>
    </lineage>
</organism>